<accession>A0A1V3TYE1</accession>
<dbReference type="STRING" id="238.BBD35_13110"/>
<protein>
    <submittedName>
        <fullName evidence="2">Uncharacterized protein</fullName>
    </submittedName>
</protein>
<gene>
    <name evidence="2" type="ORF">BMF97_13790</name>
</gene>
<evidence type="ECO:0000313" key="3">
    <source>
        <dbReference type="Proteomes" id="UP000188947"/>
    </source>
</evidence>
<evidence type="ECO:0000313" key="2">
    <source>
        <dbReference type="EMBL" id="OOH94415.1"/>
    </source>
</evidence>
<dbReference type="KEGG" id="emg:BBD33_10790"/>
<keyword evidence="1" id="KW-0472">Membrane</keyword>
<feature type="transmembrane region" description="Helical" evidence="1">
    <location>
        <begin position="21"/>
        <end position="44"/>
    </location>
</feature>
<comment type="caution">
    <text evidence="2">The sequence shown here is derived from an EMBL/GenBank/DDBJ whole genome shotgun (WGS) entry which is preliminary data.</text>
</comment>
<dbReference type="RefSeq" id="WP_016198365.1">
    <property type="nucleotide sequence ID" value="NZ_CP014338.1"/>
</dbReference>
<feature type="transmembrane region" description="Helical" evidence="1">
    <location>
        <begin position="50"/>
        <end position="71"/>
    </location>
</feature>
<dbReference type="AlphaFoldDB" id="A0A1V3TYE1"/>
<keyword evidence="3" id="KW-1185">Reference proteome</keyword>
<proteinExistence type="predicted"/>
<dbReference type="Proteomes" id="UP000188947">
    <property type="component" value="Unassembled WGS sequence"/>
</dbReference>
<evidence type="ECO:0000256" key="1">
    <source>
        <dbReference type="SAM" id="Phobius"/>
    </source>
</evidence>
<name>A0A1V3TYE1_ELIME</name>
<dbReference type="OrthoDB" id="1452683at2"/>
<dbReference type="EMBL" id="MPOG01000014">
    <property type="protein sequence ID" value="OOH94415.1"/>
    <property type="molecule type" value="Genomic_DNA"/>
</dbReference>
<keyword evidence="1" id="KW-1133">Transmembrane helix</keyword>
<organism evidence="2 3">
    <name type="scientific">Elizabethkingia meningoseptica</name>
    <name type="common">Chryseobacterium meningosepticum</name>
    <dbReference type="NCBI Taxonomy" id="238"/>
    <lineage>
        <taxon>Bacteria</taxon>
        <taxon>Pseudomonadati</taxon>
        <taxon>Bacteroidota</taxon>
        <taxon>Flavobacteriia</taxon>
        <taxon>Flavobacteriales</taxon>
        <taxon>Weeksellaceae</taxon>
        <taxon>Elizabethkingia</taxon>
    </lineage>
</organism>
<dbReference type="eggNOG" id="ENOG502ZTST">
    <property type="taxonomic scope" value="Bacteria"/>
</dbReference>
<reference evidence="2 3" key="1">
    <citation type="submission" date="2016-11" db="EMBL/GenBank/DDBJ databases">
        <title>Genome sequence and comparative genomic analysis of clinical strain Elizabethkingia meningoseptica 61421 PRCM.</title>
        <authorList>
            <person name="Wang M."/>
            <person name="Hu S."/>
            <person name="Cao L."/>
            <person name="Jiang T."/>
            <person name="Zhou Y."/>
            <person name="Ming D."/>
        </authorList>
    </citation>
    <scope>NUCLEOTIDE SEQUENCE [LARGE SCALE GENOMIC DNA]</scope>
    <source>
        <strain evidence="2 3">61421 PRCM</strain>
    </source>
</reference>
<keyword evidence="1" id="KW-0812">Transmembrane</keyword>
<sequence length="177" mass="20761">MDERLVLRFKGMTKKQYRYAIFFIVFSIFFVAGLFVAIAIYYSLYNITRAQVILTCGTGGIITFFILAFLFKKLLADKFELNFKQDQVVIKSDKINEVVEYSHLKELEIRNNTDYSYLLFTDNNDKKVKIFVGMANLLSSKSIILVPSDKLDILFKENHFRKETYIKKGMEYIIYSS</sequence>
<dbReference type="GeneID" id="48542493"/>